<evidence type="ECO:0000313" key="1">
    <source>
        <dbReference type="EMBL" id="KIK92595.1"/>
    </source>
</evidence>
<dbReference type="InParanoid" id="A0A0D0E574"/>
<keyword evidence="2" id="KW-1185">Reference proteome</keyword>
<gene>
    <name evidence="1" type="ORF">PAXRUDRAFT_829803</name>
</gene>
<dbReference type="HOGENOM" id="CLU_1533074_0_0_1"/>
<dbReference type="EMBL" id="KN825263">
    <property type="protein sequence ID" value="KIK92595.1"/>
    <property type="molecule type" value="Genomic_DNA"/>
</dbReference>
<evidence type="ECO:0000313" key="2">
    <source>
        <dbReference type="Proteomes" id="UP000054538"/>
    </source>
</evidence>
<reference evidence="1 2" key="1">
    <citation type="submission" date="2014-04" db="EMBL/GenBank/DDBJ databases">
        <authorList>
            <consortium name="DOE Joint Genome Institute"/>
            <person name="Kuo A."/>
            <person name="Kohler A."/>
            <person name="Jargeat P."/>
            <person name="Nagy L.G."/>
            <person name="Floudas D."/>
            <person name="Copeland A."/>
            <person name="Barry K.W."/>
            <person name="Cichocki N."/>
            <person name="Veneault-Fourrey C."/>
            <person name="LaButti K."/>
            <person name="Lindquist E.A."/>
            <person name="Lipzen A."/>
            <person name="Lundell T."/>
            <person name="Morin E."/>
            <person name="Murat C."/>
            <person name="Sun H."/>
            <person name="Tunlid A."/>
            <person name="Henrissat B."/>
            <person name="Grigoriev I.V."/>
            <person name="Hibbett D.S."/>
            <person name="Martin F."/>
            <person name="Nordberg H.P."/>
            <person name="Cantor M.N."/>
            <person name="Hua S.X."/>
        </authorList>
    </citation>
    <scope>NUCLEOTIDE SEQUENCE [LARGE SCALE GENOMIC DNA]</scope>
    <source>
        <strain evidence="1 2">Ve08.2h10</strain>
    </source>
</reference>
<reference evidence="2" key="2">
    <citation type="submission" date="2015-01" db="EMBL/GenBank/DDBJ databases">
        <title>Evolutionary Origins and Diversification of the Mycorrhizal Mutualists.</title>
        <authorList>
            <consortium name="DOE Joint Genome Institute"/>
            <consortium name="Mycorrhizal Genomics Consortium"/>
            <person name="Kohler A."/>
            <person name="Kuo A."/>
            <person name="Nagy L.G."/>
            <person name="Floudas D."/>
            <person name="Copeland A."/>
            <person name="Barry K.W."/>
            <person name="Cichocki N."/>
            <person name="Veneault-Fourrey C."/>
            <person name="LaButti K."/>
            <person name="Lindquist E.A."/>
            <person name="Lipzen A."/>
            <person name="Lundell T."/>
            <person name="Morin E."/>
            <person name="Murat C."/>
            <person name="Riley R."/>
            <person name="Ohm R."/>
            <person name="Sun H."/>
            <person name="Tunlid A."/>
            <person name="Henrissat B."/>
            <person name="Grigoriev I.V."/>
            <person name="Hibbett D.S."/>
            <person name="Martin F."/>
        </authorList>
    </citation>
    <scope>NUCLEOTIDE SEQUENCE [LARGE SCALE GENOMIC DNA]</scope>
    <source>
        <strain evidence="2">Ve08.2h10</strain>
    </source>
</reference>
<protein>
    <submittedName>
        <fullName evidence="1">Uncharacterized protein</fullName>
    </submittedName>
</protein>
<proteinExistence type="predicted"/>
<name>A0A0D0E574_9AGAM</name>
<organism evidence="1 2">
    <name type="scientific">Paxillus rubicundulus Ve08.2h10</name>
    <dbReference type="NCBI Taxonomy" id="930991"/>
    <lineage>
        <taxon>Eukaryota</taxon>
        <taxon>Fungi</taxon>
        <taxon>Dikarya</taxon>
        <taxon>Basidiomycota</taxon>
        <taxon>Agaricomycotina</taxon>
        <taxon>Agaricomycetes</taxon>
        <taxon>Agaricomycetidae</taxon>
        <taxon>Boletales</taxon>
        <taxon>Paxilineae</taxon>
        <taxon>Paxillaceae</taxon>
        <taxon>Paxillus</taxon>
    </lineage>
</organism>
<dbReference type="Proteomes" id="UP000054538">
    <property type="component" value="Unassembled WGS sequence"/>
</dbReference>
<dbReference type="AlphaFoldDB" id="A0A0D0E574"/>
<accession>A0A0D0E574</accession>
<sequence>MAWCHGDSTAICFPHTTGVTSVPVTAANSLGSLLRLVCPGSRAPHPNPSRDYVSQVPITFSSLLNRFFGDSCSLTTLYRMKSACFLYRRIFGDKVYDASRLPNDPHRIVSLPLSGITRGSPSSSSVCLYLMHGNSIAQSVAHSQHAFPARITTGTMRLTPFSYLHPGIRFRECSV</sequence>